<dbReference type="PANTHER" id="PTHR43775">
    <property type="entry name" value="FATTY ACID SYNTHASE"/>
    <property type="match status" value="1"/>
</dbReference>
<reference evidence="7" key="1">
    <citation type="journal article" date="2014" name="Int. J. Syst. Evol. Microbiol.">
        <title>Complete genome sequence of Corynebacterium casei LMG S-19264T (=DSM 44701T), isolated from a smear-ripened cheese.</title>
        <authorList>
            <consortium name="US DOE Joint Genome Institute (JGI-PGF)"/>
            <person name="Walter F."/>
            <person name="Albersmeier A."/>
            <person name="Kalinowski J."/>
            <person name="Ruckert C."/>
        </authorList>
    </citation>
    <scope>NUCLEOTIDE SEQUENCE</scope>
    <source>
        <strain evidence="7">JCM 5069</strain>
    </source>
</reference>
<dbReference type="PROSITE" id="PS52004">
    <property type="entry name" value="KS3_2"/>
    <property type="match status" value="1"/>
</dbReference>
<dbReference type="Gene3D" id="3.40.47.10">
    <property type="match status" value="1"/>
</dbReference>
<dbReference type="GO" id="GO:0071770">
    <property type="term" value="P:DIM/DIP cell wall layer assembly"/>
    <property type="evidence" value="ECO:0007669"/>
    <property type="project" value="TreeGrafter"/>
</dbReference>
<dbReference type="RefSeq" id="WP_229925001.1">
    <property type="nucleotide sequence ID" value="NZ_BNCD01000021.1"/>
</dbReference>
<dbReference type="SUPFAM" id="SSF53901">
    <property type="entry name" value="Thiolase-like"/>
    <property type="match status" value="1"/>
</dbReference>
<keyword evidence="1" id="KW-0596">Phosphopantetheine</keyword>
<dbReference type="GO" id="GO:0004312">
    <property type="term" value="F:fatty acid synthase activity"/>
    <property type="evidence" value="ECO:0007669"/>
    <property type="project" value="TreeGrafter"/>
</dbReference>
<dbReference type="Gene3D" id="1.10.1200.10">
    <property type="entry name" value="ACP-like"/>
    <property type="match status" value="1"/>
</dbReference>
<evidence type="ECO:0000256" key="3">
    <source>
        <dbReference type="ARBA" id="ARBA00022679"/>
    </source>
</evidence>
<dbReference type="Gene3D" id="3.30.70.3290">
    <property type="match status" value="1"/>
</dbReference>
<dbReference type="PANTHER" id="PTHR43775:SF37">
    <property type="entry name" value="SI:DKEY-61P9.11"/>
    <property type="match status" value="1"/>
</dbReference>
<keyword evidence="8" id="KW-1185">Reference proteome</keyword>
<dbReference type="GO" id="GO:0005737">
    <property type="term" value="C:cytoplasm"/>
    <property type="evidence" value="ECO:0007669"/>
    <property type="project" value="TreeGrafter"/>
</dbReference>
<reference evidence="7" key="2">
    <citation type="submission" date="2020-09" db="EMBL/GenBank/DDBJ databases">
        <authorList>
            <person name="Sun Q."/>
            <person name="Ohkuma M."/>
        </authorList>
    </citation>
    <scope>NUCLEOTIDE SEQUENCE</scope>
    <source>
        <strain evidence="7">JCM 5069</strain>
    </source>
</reference>
<keyword evidence="2" id="KW-0597">Phosphoprotein</keyword>
<dbReference type="InterPro" id="IPR036736">
    <property type="entry name" value="ACP-like_sf"/>
</dbReference>
<keyword evidence="3" id="KW-0808">Transferase</keyword>
<dbReference type="PROSITE" id="PS00012">
    <property type="entry name" value="PHOSPHOPANTETHEINE"/>
    <property type="match status" value="1"/>
</dbReference>
<dbReference type="InterPro" id="IPR020841">
    <property type="entry name" value="PKS_Beta-ketoAc_synthase_dom"/>
</dbReference>
<dbReference type="InterPro" id="IPR009081">
    <property type="entry name" value="PP-bd_ACP"/>
</dbReference>
<dbReference type="SUPFAM" id="SSF47336">
    <property type="entry name" value="ACP-like"/>
    <property type="match status" value="1"/>
</dbReference>
<dbReference type="EMBL" id="BNCD01000021">
    <property type="protein sequence ID" value="GHH86101.1"/>
    <property type="molecule type" value="Genomic_DNA"/>
</dbReference>
<feature type="domain" description="Carrier" evidence="5">
    <location>
        <begin position="577"/>
        <end position="652"/>
    </location>
</feature>
<dbReference type="PROSITE" id="PS50075">
    <property type="entry name" value="CARRIER"/>
    <property type="match status" value="1"/>
</dbReference>
<dbReference type="InterPro" id="IPR016039">
    <property type="entry name" value="Thiolase-like"/>
</dbReference>
<evidence type="ECO:0000313" key="8">
    <source>
        <dbReference type="Proteomes" id="UP000603708"/>
    </source>
</evidence>
<dbReference type="InterPro" id="IPR050091">
    <property type="entry name" value="PKS_NRPS_Biosynth_Enz"/>
</dbReference>
<dbReference type="InterPro" id="IPR014031">
    <property type="entry name" value="Ketoacyl_synth_C"/>
</dbReference>
<gene>
    <name evidence="7" type="ORF">GCM10018793_56730</name>
</gene>
<dbReference type="Pfam" id="PF00550">
    <property type="entry name" value="PP-binding"/>
    <property type="match status" value="1"/>
</dbReference>
<evidence type="ECO:0000256" key="1">
    <source>
        <dbReference type="ARBA" id="ARBA00022450"/>
    </source>
</evidence>
<comment type="caution">
    <text evidence="7">The sequence shown here is derived from an EMBL/GenBank/DDBJ whole genome shotgun (WGS) entry which is preliminary data.</text>
</comment>
<name>A0A919GLB4_9ACTN</name>
<keyword evidence="4" id="KW-0012">Acyltransferase</keyword>
<evidence type="ECO:0008006" key="9">
    <source>
        <dbReference type="Google" id="ProtNLM"/>
    </source>
</evidence>
<dbReference type="GO" id="GO:0006633">
    <property type="term" value="P:fatty acid biosynthetic process"/>
    <property type="evidence" value="ECO:0007669"/>
    <property type="project" value="InterPro"/>
</dbReference>
<dbReference type="InterPro" id="IPR014030">
    <property type="entry name" value="Ketoacyl_synth_N"/>
</dbReference>
<feature type="domain" description="Ketosynthase family 3 (KS3)" evidence="6">
    <location>
        <begin position="10"/>
        <end position="434"/>
    </location>
</feature>
<dbReference type="Proteomes" id="UP000603708">
    <property type="component" value="Unassembled WGS sequence"/>
</dbReference>
<dbReference type="GO" id="GO:0005886">
    <property type="term" value="C:plasma membrane"/>
    <property type="evidence" value="ECO:0007669"/>
    <property type="project" value="TreeGrafter"/>
</dbReference>
<dbReference type="AlphaFoldDB" id="A0A919GLB4"/>
<evidence type="ECO:0000313" key="7">
    <source>
        <dbReference type="EMBL" id="GHH86101.1"/>
    </source>
</evidence>
<dbReference type="PROSITE" id="PS00606">
    <property type="entry name" value="KS3_1"/>
    <property type="match status" value="1"/>
</dbReference>
<dbReference type="Pfam" id="PF00109">
    <property type="entry name" value="ketoacyl-synt"/>
    <property type="match status" value="1"/>
</dbReference>
<evidence type="ECO:0000259" key="5">
    <source>
        <dbReference type="PROSITE" id="PS50075"/>
    </source>
</evidence>
<dbReference type="Pfam" id="PF22621">
    <property type="entry name" value="CurL-like_PKS_C"/>
    <property type="match status" value="1"/>
</dbReference>
<dbReference type="InterPro" id="IPR018201">
    <property type="entry name" value="Ketoacyl_synth_AS"/>
</dbReference>
<dbReference type="Pfam" id="PF02801">
    <property type="entry name" value="Ketoacyl-synt_C"/>
    <property type="match status" value="1"/>
</dbReference>
<dbReference type="GO" id="GO:0004315">
    <property type="term" value="F:3-oxoacyl-[acyl-carrier-protein] synthase activity"/>
    <property type="evidence" value="ECO:0007669"/>
    <property type="project" value="InterPro"/>
</dbReference>
<organism evidence="7 8">
    <name type="scientific">Streptomyces sulfonofaciens</name>
    <dbReference type="NCBI Taxonomy" id="68272"/>
    <lineage>
        <taxon>Bacteria</taxon>
        <taxon>Bacillati</taxon>
        <taxon>Actinomycetota</taxon>
        <taxon>Actinomycetes</taxon>
        <taxon>Kitasatosporales</taxon>
        <taxon>Streptomycetaceae</taxon>
        <taxon>Streptomyces</taxon>
    </lineage>
</organism>
<dbReference type="CDD" id="cd00833">
    <property type="entry name" value="PKS"/>
    <property type="match status" value="1"/>
</dbReference>
<evidence type="ECO:0000256" key="2">
    <source>
        <dbReference type="ARBA" id="ARBA00022553"/>
    </source>
</evidence>
<dbReference type="SMART" id="SM00825">
    <property type="entry name" value="PKS_KS"/>
    <property type="match status" value="1"/>
</dbReference>
<evidence type="ECO:0000256" key="4">
    <source>
        <dbReference type="ARBA" id="ARBA00023315"/>
    </source>
</evidence>
<dbReference type="InterPro" id="IPR006162">
    <property type="entry name" value="Ppantetheine_attach_site"/>
</dbReference>
<proteinExistence type="predicted"/>
<sequence length="656" mass="70517">MNRSTADVEARSVAVIGMACRFPGAPGTDHLWELLCNGADATGDTPSERYDVDALYSTVPKPGTVRSRRAGYVQDMAAFDAEFFEMSPTDATELDPQHRLLLMAAWEALEDAGQRPDSLAGSRTGVFVGNAHADFLEMQYRKGLQAATASQFHNYRSLLSARLSYFFDLRGPSMVLDTACSSALVAVHTAMQSLRAGEVPLALAAGVNIKLRPDEAVMMTQAGTLARDGRSKFGDADADGYAPSDGVGVVVLKPLAAALADGDRIRAVLQGSAVSNDGRTGGALLTPSLAGQVDVLRWAYQDAGVNPADVDFVEAHGVGSPTLDPLEFTAIGEVMGRGRPAERPCLVGSVKTNIGHSEAAGGLAGLIKTVLCLEHGQVPASLHLATPNPRIAWDRLALRVPDRLQPLPYTGRPALAGVSGQGVSALNAHLVVRQGDTVAAGRIPTPRGLRGREVYLLPLSARSPEALADLVRAYAEYLGPYGRGAAYQLRDICFSASTRRQHHPYRTAVVGTSHEEMLAALHGTGTPRRKSRSALAVAERYCAGETIDWHEVYGPGFRYVPLPTYPWQLKRYWPGEQRASQAGGDLADAVLREHARTSYTDSSMLAEIGIDSLAMLRIIVELSEKFDRQVEPEELARLHDVAALRQWLLELEAQKA</sequence>
<evidence type="ECO:0000259" key="6">
    <source>
        <dbReference type="PROSITE" id="PS52004"/>
    </source>
</evidence>
<accession>A0A919GLB4</accession>
<protein>
    <recommendedName>
        <fullName evidence="9">Polyketide synthase</fullName>
    </recommendedName>
</protein>